<accession>A0AA88J3C7</accession>
<keyword evidence="3" id="KW-1185">Reference proteome</keyword>
<evidence type="ECO:0000313" key="2">
    <source>
        <dbReference type="EMBL" id="GMN61055.1"/>
    </source>
</evidence>
<comment type="caution">
    <text evidence="2">The sequence shown here is derived from an EMBL/GenBank/DDBJ whole genome shotgun (WGS) entry which is preliminary data.</text>
</comment>
<reference evidence="2" key="1">
    <citation type="submission" date="2023-07" db="EMBL/GenBank/DDBJ databases">
        <title>draft genome sequence of fig (Ficus carica).</title>
        <authorList>
            <person name="Takahashi T."/>
            <person name="Nishimura K."/>
        </authorList>
    </citation>
    <scope>NUCLEOTIDE SEQUENCE</scope>
</reference>
<evidence type="ECO:0000313" key="3">
    <source>
        <dbReference type="Proteomes" id="UP001187192"/>
    </source>
</evidence>
<feature type="region of interest" description="Disordered" evidence="1">
    <location>
        <begin position="144"/>
        <end position="175"/>
    </location>
</feature>
<protein>
    <submittedName>
        <fullName evidence="2">Uncharacterized protein</fullName>
    </submittedName>
</protein>
<gene>
    <name evidence="2" type="ORF">TIFTF001_030152</name>
</gene>
<feature type="compositionally biased region" description="Polar residues" evidence="1">
    <location>
        <begin position="102"/>
        <end position="120"/>
    </location>
</feature>
<proteinExistence type="predicted"/>
<evidence type="ECO:0000256" key="1">
    <source>
        <dbReference type="SAM" id="MobiDB-lite"/>
    </source>
</evidence>
<dbReference type="AlphaFoldDB" id="A0AA88J3C7"/>
<dbReference type="Proteomes" id="UP001187192">
    <property type="component" value="Unassembled WGS sequence"/>
</dbReference>
<dbReference type="EMBL" id="BTGU01000106">
    <property type="protein sequence ID" value="GMN61055.1"/>
    <property type="molecule type" value="Genomic_DNA"/>
</dbReference>
<sequence length="175" mass="19348">MERANLAIMQIGATNRSQKHLHHFVSHSFLPCKGLLVCLLRLKKVHWGDNFSLWKETGYADILPRHGYLTQGSPTDILASLLLGDEYSLDGFAQHGADRSQEALSQSSSPLNSKPHPTNCPNKIQKLLLNNSESKPSQIVVVPEDSTFHRRHASEVKDRTTTGIGVGGTKDDGRQ</sequence>
<feature type="region of interest" description="Disordered" evidence="1">
    <location>
        <begin position="98"/>
        <end position="120"/>
    </location>
</feature>
<organism evidence="2 3">
    <name type="scientific">Ficus carica</name>
    <name type="common">Common fig</name>
    <dbReference type="NCBI Taxonomy" id="3494"/>
    <lineage>
        <taxon>Eukaryota</taxon>
        <taxon>Viridiplantae</taxon>
        <taxon>Streptophyta</taxon>
        <taxon>Embryophyta</taxon>
        <taxon>Tracheophyta</taxon>
        <taxon>Spermatophyta</taxon>
        <taxon>Magnoliopsida</taxon>
        <taxon>eudicotyledons</taxon>
        <taxon>Gunneridae</taxon>
        <taxon>Pentapetalae</taxon>
        <taxon>rosids</taxon>
        <taxon>fabids</taxon>
        <taxon>Rosales</taxon>
        <taxon>Moraceae</taxon>
        <taxon>Ficeae</taxon>
        <taxon>Ficus</taxon>
    </lineage>
</organism>
<name>A0AA88J3C7_FICCA</name>